<keyword evidence="2" id="KW-0808">Transferase</keyword>
<dbReference type="EMBL" id="JAWWNJ010000097">
    <property type="protein sequence ID" value="KAK6996385.1"/>
    <property type="molecule type" value="Genomic_DNA"/>
</dbReference>
<protein>
    <submittedName>
        <fullName evidence="3">Uncharacterized protein</fullName>
    </submittedName>
</protein>
<dbReference type="Proteomes" id="UP001362999">
    <property type="component" value="Unassembled WGS sequence"/>
</dbReference>
<comment type="caution">
    <text evidence="3">The sequence shown here is derived from an EMBL/GenBank/DDBJ whole genome shotgun (WGS) entry which is preliminary data.</text>
</comment>
<dbReference type="SUPFAM" id="SSF53756">
    <property type="entry name" value="UDP-Glycosyltransferase/glycogen phosphorylase"/>
    <property type="match status" value="1"/>
</dbReference>
<organism evidence="3 4">
    <name type="scientific">Favolaschia claudopus</name>
    <dbReference type="NCBI Taxonomy" id="2862362"/>
    <lineage>
        <taxon>Eukaryota</taxon>
        <taxon>Fungi</taxon>
        <taxon>Dikarya</taxon>
        <taxon>Basidiomycota</taxon>
        <taxon>Agaricomycotina</taxon>
        <taxon>Agaricomycetes</taxon>
        <taxon>Agaricomycetidae</taxon>
        <taxon>Agaricales</taxon>
        <taxon>Marasmiineae</taxon>
        <taxon>Mycenaceae</taxon>
        <taxon>Favolaschia</taxon>
    </lineage>
</organism>
<evidence type="ECO:0000313" key="4">
    <source>
        <dbReference type="Proteomes" id="UP001362999"/>
    </source>
</evidence>
<dbReference type="AlphaFoldDB" id="A0AAV9ZYV4"/>
<evidence type="ECO:0000313" key="3">
    <source>
        <dbReference type="EMBL" id="KAK6996385.1"/>
    </source>
</evidence>
<dbReference type="InterPro" id="IPR044161">
    <property type="entry name" value="SPS"/>
</dbReference>
<evidence type="ECO:0000256" key="2">
    <source>
        <dbReference type="ARBA" id="ARBA00022679"/>
    </source>
</evidence>
<dbReference type="PANTHER" id="PTHR46039:SF5">
    <property type="entry name" value="SUCROSE-PHOSPHATE SYNTHASE 3-RELATED"/>
    <property type="match status" value="1"/>
</dbReference>
<reference evidence="3 4" key="1">
    <citation type="journal article" date="2024" name="J Genomics">
        <title>Draft genome sequencing and assembly of Favolaschia claudopus CIRM-BRFM 2984 isolated from oak limbs.</title>
        <authorList>
            <person name="Navarro D."/>
            <person name="Drula E."/>
            <person name="Chaduli D."/>
            <person name="Cazenave R."/>
            <person name="Ahrendt S."/>
            <person name="Wang J."/>
            <person name="Lipzen A."/>
            <person name="Daum C."/>
            <person name="Barry K."/>
            <person name="Grigoriev I.V."/>
            <person name="Favel A."/>
            <person name="Rosso M.N."/>
            <person name="Martin F."/>
        </authorList>
    </citation>
    <scope>NUCLEOTIDE SEQUENCE [LARGE SCALE GENOMIC DNA]</scope>
    <source>
        <strain evidence="3 4">CIRM-BRFM 2984</strain>
    </source>
</reference>
<keyword evidence="4" id="KW-1185">Reference proteome</keyword>
<gene>
    <name evidence="3" type="ORF">R3P38DRAFT_3287599</name>
</gene>
<sequence>MKEGKALDDYNFPKRFEAEMRCMRDAFRIVVSTDMERCEQYAHPVYNPAIDVEGERSRFVCVPPGINLDVFGFDVVGPTDECIVQRFMASVERDIPAHRRHLPVVIAAGRLDFKKNHISIVQAFAKHRSLRTNANLVLLVSGGIDAFRRPEECGFSEEELQVAMEVKRVIEEAMMEGDCVVVPGLQNTQSELAAIFRHLGRTKQGVFCDAAHYEPFGLMVLSAGSYRCWDSSGLHQERGAERIVAARLRALVASGEKWEEYQRKGQSHVLAHFTWEKAATRYFEMIIDAIEQTGGDCT</sequence>
<proteinExistence type="predicted"/>
<keyword evidence="1" id="KW-0328">Glycosyltransferase</keyword>
<evidence type="ECO:0000256" key="1">
    <source>
        <dbReference type="ARBA" id="ARBA00022676"/>
    </source>
</evidence>
<accession>A0AAV9ZYV4</accession>
<name>A0AAV9ZYV4_9AGAR</name>
<dbReference type="PANTHER" id="PTHR46039">
    <property type="entry name" value="SUCROSE-PHOSPHATE SYNTHASE 3-RELATED"/>
    <property type="match status" value="1"/>
</dbReference>
<dbReference type="GO" id="GO:0016757">
    <property type="term" value="F:glycosyltransferase activity"/>
    <property type="evidence" value="ECO:0007669"/>
    <property type="project" value="UniProtKB-KW"/>
</dbReference>
<dbReference type="Gene3D" id="3.40.50.2000">
    <property type="entry name" value="Glycogen Phosphorylase B"/>
    <property type="match status" value="2"/>
</dbReference>